<feature type="transmembrane region" description="Helical" evidence="2">
    <location>
        <begin position="441"/>
        <end position="459"/>
    </location>
</feature>
<dbReference type="RefSeq" id="WP_058458477.1">
    <property type="nucleotide sequence ID" value="NZ_CAAAIY010000028.1"/>
</dbReference>
<dbReference type="STRING" id="447.Lboz_0786"/>
<dbReference type="GO" id="GO:0005886">
    <property type="term" value="C:plasma membrane"/>
    <property type="evidence" value="ECO:0007669"/>
    <property type="project" value="TreeGrafter"/>
</dbReference>
<feature type="transmembrane region" description="Helical" evidence="2">
    <location>
        <begin position="471"/>
        <end position="490"/>
    </location>
</feature>
<accession>A0A0W0RXE8</accession>
<feature type="transmembrane region" description="Helical" evidence="2">
    <location>
        <begin position="81"/>
        <end position="102"/>
    </location>
</feature>
<evidence type="ECO:0000256" key="1">
    <source>
        <dbReference type="ARBA" id="ARBA00022448"/>
    </source>
</evidence>
<dbReference type="GO" id="GO:0015297">
    <property type="term" value="F:antiporter activity"/>
    <property type="evidence" value="ECO:0007669"/>
    <property type="project" value="InterPro"/>
</dbReference>
<feature type="transmembrane region" description="Helical" evidence="2">
    <location>
        <begin position="243"/>
        <end position="264"/>
    </location>
</feature>
<protein>
    <submittedName>
        <fullName evidence="3">Multidrug efflux protein</fullName>
    </submittedName>
</protein>
<keyword evidence="4" id="KW-1185">Reference proteome</keyword>
<evidence type="ECO:0000313" key="4">
    <source>
        <dbReference type="Proteomes" id="UP000054695"/>
    </source>
</evidence>
<dbReference type="InterPro" id="IPR050222">
    <property type="entry name" value="MATE_MdtK"/>
</dbReference>
<dbReference type="InterPro" id="IPR002528">
    <property type="entry name" value="MATE_fam"/>
</dbReference>
<keyword evidence="2" id="KW-1133">Transmembrane helix</keyword>
<gene>
    <name evidence="3" type="ORF">Lboz_0786</name>
</gene>
<sequence length="583" mass="63911">MQQKNDQFEYNPRDDVSINTTLQDLKDDEVIIKIPASLEKQSNLEGASLENSEVVPFVDDEEVEGDDYFGFWRTFKELSSLSLPMALSFTFSFEIFLIVVLLNSLSENEDEVASATLISTMINTFLVIGMAPLFSMSVIASNKIGELTEDETNGETNEIVLQEKREYIAGINRNGLFLSALVTPPVMMGLIFSKPLLTTLFGQSEHVAEITQSFLRIYSPAVAAVMTRISSEQMMFSFGHAKPAMLLGLASLAVGTGIGAWLGFGGLGVPKLGGTGIAIGYVIEAYLTSLSYALYLAKHKDFSQYEFFNIFKRFSGQFKQFIELLQIGSSITLSVASEMAMSLSVSILSGMLGTKEQAAITYLNQYIFFNFLMLAGFGQSNSQELNRLIGAKKYENASRMGKYGLLTTLIYTTPVPLFFAVMPGVLIIGKAPSQVKEILKYLAPIMSTGVILDSARYNLLQQLRVLKDLKGSTIISVSALSLGITGSALLGLKTKLGIYGVAAGYTGGVIIAIPGLVYRWHNRIRAEKIKEITEEPPQMLTSSAHSPDGFFSRILKIKNKGEKESLLEHKGQTYNTTENGFAV</sequence>
<dbReference type="Proteomes" id="UP000054695">
    <property type="component" value="Unassembled WGS sequence"/>
</dbReference>
<feature type="transmembrane region" description="Helical" evidence="2">
    <location>
        <begin position="403"/>
        <end position="429"/>
    </location>
</feature>
<keyword evidence="1" id="KW-0813">Transport</keyword>
<dbReference type="OrthoDB" id="9780160at2"/>
<evidence type="ECO:0000313" key="3">
    <source>
        <dbReference type="EMBL" id="KTC75686.1"/>
    </source>
</evidence>
<dbReference type="Pfam" id="PF01554">
    <property type="entry name" value="MatE"/>
    <property type="match status" value="1"/>
</dbReference>
<dbReference type="PATRIC" id="fig|447.4.peg.850"/>
<comment type="caution">
    <text evidence="3">The sequence shown here is derived from an EMBL/GenBank/DDBJ whole genome shotgun (WGS) entry which is preliminary data.</text>
</comment>
<dbReference type="PANTHER" id="PTHR43298">
    <property type="entry name" value="MULTIDRUG RESISTANCE PROTEIN NORM-RELATED"/>
    <property type="match status" value="1"/>
</dbReference>
<name>A0A0W0RXE8_LEGBO</name>
<keyword evidence="2" id="KW-0812">Transmembrane</keyword>
<evidence type="ECO:0000256" key="2">
    <source>
        <dbReference type="SAM" id="Phobius"/>
    </source>
</evidence>
<dbReference type="GO" id="GO:0042910">
    <property type="term" value="F:xenobiotic transmembrane transporter activity"/>
    <property type="evidence" value="ECO:0007669"/>
    <property type="project" value="InterPro"/>
</dbReference>
<proteinExistence type="predicted"/>
<feature type="transmembrane region" description="Helical" evidence="2">
    <location>
        <begin position="114"/>
        <end position="134"/>
    </location>
</feature>
<dbReference type="EMBL" id="LNXU01000008">
    <property type="protein sequence ID" value="KTC75686.1"/>
    <property type="molecule type" value="Genomic_DNA"/>
</dbReference>
<feature type="transmembrane region" description="Helical" evidence="2">
    <location>
        <begin position="496"/>
        <end position="518"/>
    </location>
</feature>
<dbReference type="PANTHER" id="PTHR43298:SF2">
    <property type="entry name" value="FMN_FAD EXPORTER YEEO-RELATED"/>
    <property type="match status" value="1"/>
</dbReference>
<dbReference type="AlphaFoldDB" id="A0A0W0RXE8"/>
<organism evidence="3 4">
    <name type="scientific">Legionella bozemanae</name>
    <name type="common">Fluoribacter bozemanae</name>
    <dbReference type="NCBI Taxonomy" id="447"/>
    <lineage>
        <taxon>Bacteria</taxon>
        <taxon>Pseudomonadati</taxon>
        <taxon>Pseudomonadota</taxon>
        <taxon>Gammaproteobacteria</taxon>
        <taxon>Legionellales</taxon>
        <taxon>Legionellaceae</taxon>
        <taxon>Legionella</taxon>
    </lineage>
</organism>
<keyword evidence="2" id="KW-0472">Membrane</keyword>
<reference evidence="3 4" key="1">
    <citation type="submission" date="2015-11" db="EMBL/GenBank/DDBJ databases">
        <title>Genomic analysis of 38 Legionella species identifies large and diverse effector repertoires.</title>
        <authorList>
            <person name="Burstein D."/>
            <person name="Amaro F."/>
            <person name="Zusman T."/>
            <person name="Lifshitz Z."/>
            <person name="Cohen O."/>
            <person name="Gilbert J.A."/>
            <person name="Pupko T."/>
            <person name="Shuman H.A."/>
            <person name="Segal G."/>
        </authorList>
    </citation>
    <scope>NUCLEOTIDE SEQUENCE [LARGE SCALE GENOMIC DNA]</scope>
    <source>
        <strain evidence="3 4">WIGA</strain>
    </source>
</reference>
<feature type="transmembrane region" description="Helical" evidence="2">
    <location>
        <begin position="276"/>
        <end position="297"/>
    </location>
</feature>